<evidence type="ECO:0000313" key="3">
    <source>
        <dbReference type="Proteomes" id="UP001151529"/>
    </source>
</evidence>
<keyword evidence="3" id="KW-1185">Reference proteome</keyword>
<protein>
    <submittedName>
        <fullName evidence="2">POLY polymerase</fullName>
    </submittedName>
</protein>
<gene>
    <name evidence="2" type="ORF">OIU85_018749</name>
</gene>
<organism evidence="2 3">
    <name type="scientific">Salix viminalis</name>
    <name type="common">Common osier</name>
    <name type="synonym">Basket willow</name>
    <dbReference type="NCBI Taxonomy" id="40686"/>
    <lineage>
        <taxon>Eukaryota</taxon>
        <taxon>Viridiplantae</taxon>
        <taxon>Streptophyta</taxon>
        <taxon>Embryophyta</taxon>
        <taxon>Tracheophyta</taxon>
        <taxon>Spermatophyta</taxon>
        <taxon>Magnoliopsida</taxon>
        <taxon>eudicotyledons</taxon>
        <taxon>Gunneridae</taxon>
        <taxon>Pentapetalae</taxon>
        <taxon>rosids</taxon>
        <taxon>fabids</taxon>
        <taxon>Malpighiales</taxon>
        <taxon>Salicaceae</taxon>
        <taxon>Saliceae</taxon>
        <taxon>Salix</taxon>
    </lineage>
</organism>
<dbReference type="OrthoDB" id="693945at2759"/>
<feature type="compositionally biased region" description="Basic and acidic residues" evidence="1">
    <location>
        <begin position="202"/>
        <end position="217"/>
    </location>
</feature>
<accession>A0A9Q0ZJG9</accession>
<dbReference type="EMBL" id="JAPFFL010000003">
    <property type="protein sequence ID" value="KAJ6736602.1"/>
    <property type="molecule type" value="Genomic_DNA"/>
</dbReference>
<feature type="region of interest" description="Disordered" evidence="1">
    <location>
        <begin position="180"/>
        <end position="227"/>
    </location>
</feature>
<reference evidence="2" key="2">
    <citation type="journal article" date="2023" name="Int. J. Mol. Sci.">
        <title>De Novo Assembly and Annotation of 11 Diverse Shrub Willow (Salix) Genomes Reveals Novel Gene Organization in Sex-Linked Regions.</title>
        <authorList>
            <person name="Hyden B."/>
            <person name="Feng K."/>
            <person name="Yates T.B."/>
            <person name="Jawdy S."/>
            <person name="Cereghino C."/>
            <person name="Smart L.B."/>
            <person name="Muchero W."/>
        </authorList>
    </citation>
    <scope>NUCLEOTIDE SEQUENCE [LARGE SCALE GENOMIC DNA]</scope>
    <source>
        <tissue evidence="2">Shoot tip</tissue>
    </source>
</reference>
<evidence type="ECO:0000256" key="1">
    <source>
        <dbReference type="SAM" id="MobiDB-lite"/>
    </source>
</evidence>
<name>A0A9Q0ZJG9_SALVM</name>
<sequence length="227" mass="25929">MTTCLRLSMYEDATSSPRPYHNHTSLFFTLLIAKLIVFLHNDTASISSSSSQIFSSSGESIPFPSASRLSSRTAATRPRNQIYRVTDGWLFFFLFLERRFRARFFRLKLLPPPLHRHHPGFSAIPTFYYTMNTFLSWIRMSLSMPIRSIFVLPKSKLQHRLTSSDMAALAVKASLALQNSSNKDPRRGKKARISSVLSVNPDHQEHKAVKISFDRKPKPQVQQRAAS</sequence>
<dbReference type="Proteomes" id="UP001151529">
    <property type="component" value="Chromosome 5"/>
</dbReference>
<reference evidence="2" key="1">
    <citation type="submission" date="2022-11" db="EMBL/GenBank/DDBJ databases">
        <authorList>
            <person name="Hyden B.L."/>
            <person name="Feng K."/>
            <person name="Yates T."/>
            <person name="Jawdy S."/>
            <person name="Smart L.B."/>
            <person name="Muchero W."/>
        </authorList>
    </citation>
    <scope>NUCLEOTIDE SEQUENCE</scope>
    <source>
        <tissue evidence="2">Shoot tip</tissue>
    </source>
</reference>
<evidence type="ECO:0000313" key="2">
    <source>
        <dbReference type="EMBL" id="KAJ6736602.1"/>
    </source>
</evidence>
<comment type="caution">
    <text evidence="2">The sequence shown here is derived from an EMBL/GenBank/DDBJ whole genome shotgun (WGS) entry which is preliminary data.</text>
</comment>
<dbReference type="AlphaFoldDB" id="A0A9Q0ZJG9"/>
<proteinExistence type="predicted"/>